<name>A0AAF3ELM3_9BILA</name>
<feature type="transmembrane region" description="Helical" evidence="1">
    <location>
        <begin position="20"/>
        <end position="44"/>
    </location>
</feature>
<evidence type="ECO:0000256" key="1">
    <source>
        <dbReference type="SAM" id="Phobius"/>
    </source>
</evidence>
<dbReference type="AlphaFoldDB" id="A0AAF3ELM3"/>
<keyword evidence="1" id="KW-0472">Membrane</keyword>
<evidence type="ECO:0000313" key="2">
    <source>
        <dbReference type="Proteomes" id="UP000887575"/>
    </source>
</evidence>
<keyword evidence="2" id="KW-1185">Reference proteome</keyword>
<accession>A0AAF3ELM3</accession>
<keyword evidence="1" id="KW-0812">Transmembrane</keyword>
<dbReference type="WBParaSite" id="MBELARI_LOCUS14950">
    <property type="protein sequence ID" value="MBELARI_LOCUS14950"/>
    <property type="gene ID" value="MBELARI_LOCUS14950"/>
</dbReference>
<reference evidence="3" key="1">
    <citation type="submission" date="2024-02" db="UniProtKB">
        <authorList>
            <consortium name="WormBaseParasite"/>
        </authorList>
    </citation>
    <scope>IDENTIFICATION</scope>
</reference>
<proteinExistence type="predicted"/>
<protein>
    <submittedName>
        <fullName evidence="3">Uncharacterized protein</fullName>
    </submittedName>
</protein>
<organism evidence="2 3">
    <name type="scientific">Mesorhabditis belari</name>
    <dbReference type="NCBI Taxonomy" id="2138241"/>
    <lineage>
        <taxon>Eukaryota</taxon>
        <taxon>Metazoa</taxon>
        <taxon>Ecdysozoa</taxon>
        <taxon>Nematoda</taxon>
        <taxon>Chromadorea</taxon>
        <taxon>Rhabditida</taxon>
        <taxon>Rhabditina</taxon>
        <taxon>Rhabditomorpha</taxon>
        <taxon>Rhabditoidea</taxon>
        <taxon>Rhabditidae</taxon>
        <taxon>Mesorhabditinae</taxon>
        <taxon>Mesorhabditis</taxon>
    </lineage>
</organism>
<evidence type="ECO:0000313" key="3">
    <source>
        <dbReference type="WBParaSite" id="MBELARI_LOCUS14950"/>
    </source>
</evidence>
<sequence length="68" mass="7990">MGEIFLKEWYDFFDPANSWPFALLCSIVTAVFFLLILTCSSIHYKRKTNRTASFNLKDELATPQNVYY</sequence>
<dbReference type="Proteomes" id="UP000887575">
    <property type="component" value="Unassembled WGS sequence"/>
</dbReference>
<keyword evidence="1" id="KW-1133">Transmembrane helix</keyword>